<protein>
    <recommendedName>
        <fullName evidence="2">TonB C-terminal domain-containing protein</fullName>
    </recommendedName>
</protein>
<organism evidence="3 4">
    <name type="scientific">Pseudoduganella guangdongensis</name>
    <dbReference type="NCBI Taxonomy" id="2692179"/>
    <lineage>
        <taxon>Bacteria</taxon>
        <taxon>Pseudomonadati</taxon>
        <taxon>Pseudomonadota</taxon>
        <taxon>Betaproteobacteria</taxon>
        <taxon>Burkholderiales</taxon>
        <taxon>Oxalobacteraceae</taxon>
        <taxon>Telluria group</taxon>
        <taxon>Pseudoduganella</taxon>
    </lineage>
</organism>
<gene>
    <name evidence="3" type="ORF">GTP41_07650</name>
</gene>
<feature type="domain" description="TonB C-terminal" evidence="2">
    <location>
        <begin position="103"/>
        <end position="168"/>
    </location>
</feature>
<comment type="caution">
    <text evidence="3">The sequence shown here is derived from an EMBL/GenBank/DDBJ whole genome shotgun (WGS) entry which is preliminary data.</text>
</comment>
<keyword evidence="4" id="KW-1185">Reference proteome</keyword>
<dbReference type="Gene3D" id="3.30.1150.10">
    <property type="match status" value="1"/>
</dbReference>
<dbReference type="Pfam" id="PF03544">
    <property type="entry name" value="TonB_C"/>
    <property type="match status" value="1"/>
</dbReference>
<evidence type="ECO:0000259" key="2">
    <source>
        <dbReference type="Pfam" id="PF03544"/>
    </source>
</evidence>
<name>A0A6N9HGL8_9BURK</name>
<evidence type="ECO:0000256" key="1">
    <source>
        <dbReference type="SAM" id="SignalP"/>
    </source>
</evidence>
<feature type="chain" id="PRO_5026879980" description="TonB C-terminal domain-containing protein" evidence="1">
    <location>
        <begin position="24"/>
        <end position="173"/>
    </location>
</feature>
<dbReference type="Proteomes" id="UP000448575">
    <property type="component" value="Unassembled WGS sequence"/>
</dbReference>
<proteinExistence type="predicted"/>
<dbReference type="RefSeq" id="WP_161024963.1">
    <property type="nucleotide sequence ID" value="NZ_WWCJ01000004.1"/>
</dbReference>
<evidence type="ECO:0000313" key="3">
    <source>
        <dbReference type="EMBL" id="MYN01975.1"/>
    </source>
</evidence>
<evidence type="ECO:0000313" key="4">
    <source>
        <dbReference type="Proteomes" id="UP000448575"/>
    </source>
</evidence>
<reference evidence="3 4" key="1">
    <citation type="submission" date="2019-12" db="EMBL/GenBank/DDBJ databases">
        <title>Novel species isolated from a subtropical stream in China.</title>
        <authorList>
            <person name="Lu H."/>
        </authorList>
    </citation>
    <scope>NUCLEOTIDE SEQUENCE [LARGE SCALE GENOMIC DNA]</scope>
    <source>
        <strain evidence="3 4">DS3</strain>
    </source>
</reference>
<feature type="signal peptide" evidence="1">
    <location>
        <begin position="1"/>
        <end position="23"/>
    </location>
</feature>
<dbReference type="InterPro" id="IPR037682">
    <property type="entry name" value="TonB_C"/>
</dbReference>
<dbReference type="EMBL" id="WWCJ01000004">
    <property type="protein sequence ID" value="MYN01975.1"/>
    <property type="molecule type" value="Genomic_DNA"/>
</dbReference>
<keyword evidence="1" id="KW-0732">Signal</keyword>
<dbReference type="SUPFAM" id="SSF74653">
    <property type="entry name" value="TolA/TonB C-terminal domain"/>
    <property type="match status" value="1"/>
</dbReference>
<accession>A0A6N9HGL8</accession>
<sequence>MKTAAIICTVSVAASLAWQAPSAAQESKPEYGIKEDAPGTGSSILRNGVTPGAIAVNQRYHELSAEDRAYLHSLWESLPDGDEPPFPAKGLKPVHTAMYKGQQKLGVEGELHLLATVDAQGNVEEVKTYGSPSPEMTQYAAAVVLGTKFKPAICSGMPCRMDFRFSYKFVRTR</sequence>
<dbReference type="AlphaFoldDB" id="A0A6N9HGL8"/>
<dbReference type="GO" id="GO:0055085">
    <property type="term" value="P:transmembrane transport"/>
    <property type="evidence" value="ECO:0007669"/>
    <property type="project" value="InterPro"/>
</dbReference>